<evidence type="ECO:0000313" key="13">
    <source>
        <dbReference type="EMBL" id="CDW79255.1"/>
    </source>
</evidence>
<dbReference type="EMBL" id="CCKQ01007829">
    <property type="protein sequence ID" value="CDW79255.1"/>
    <property type="molecule type" value="Genomic_DNA"/>
</dbReference>
<dbReference type="Proteomes" id="UP000039865">
    <property type="component" value="Unassembled WGS sequence"/>
</dbReference>
<dbReference type="FunFam" id="1.10.510.10:FF:000024">
    <property type="entry name" value="Probable serine/threonine-protein kinase cot-1"/>
    <property type="match status" value="1"/>
</dbReference>
<evidence type="ECO:0000256" key="2">
    <source>
        <dbReference type="ARBA" id="ARBA00022527"/>
    </source>
</evidence>
<evidence type="ECO:0000256" key="1">
    <source>
        <dbReference type="ARBA" id="ARBA00012513"/>
    </source>
</evidence>
<feature type="compositionally biased region" description="Low complexity" evidence="10">
    <location>
        <begin position="478"/>
        <end position="490"/>
    </location>
</feature>
<evidence type="ECO:0000259" key="12">
    <source>
        <dbReference type="PROSITE" id="PS51285"/>
    </source>
</evidence>
<evidence type="ECO:0000256" key="8">
    <source>
        <dbReference type="ARBA" id="ARBA00047899"/>
    </source>
</evidence>
<keyword evidence="14" id="KW-1185">Reference proteome</keyword>
<dbReference type="Gene3D" id="1.10.510.10">
    <property type="entry name" value="Transferase(Phosphotransferase) domain 1"/>
    <property type="match status" value="1"/>
</dbReference>
<protein>
    <recommendedName>
        <fullName evidence="1">non-specific serine/threonine protein kinase</fullName>
        <ecNumber evidence="1">2.7.11.1</ecNumber>
    </recommendedName>
</protein>
<organism evidence="13 14">
    <name type="scientific">Stylonychia lemnae</name>
    <name type="common">Ciliate</name>
    <dbReference type="NCBI Taxonomy" id="5949"/>
    <lineage>
        <taxon>Eukaryota</taxon>
        <taxon>Sar</taxon>
        <taxon>Alveolata</taxon>
        <taxon>Ciliophora</taxon>
        <taxon>Intramacronucleata</taxon>
        <taxon>Spirotrichea</taxon>
        <taxon>Stichotrichia</taxon>
        <taxon>Sporadotrichida</taxon>
        <taxon>Oxytrichidae</taxon>
        <taxon>Stylonychinae</taxon>
        <taxon>Stylonychia</taxon>
    </lineage>
</organism>
<dbReference type="GO" id="GO:0004691">
    <property type="term" value="F:cAMP-dependent protein kinase activity"/>
    <property type="evidence" value="ECO:0007669"/>
    <property type="project" value="TreeGrafter"/>
</dbReference>
<dbReference type="InterPro" id="IPR011009">
    <property type="entry name" value="Kinase-like_dom_sf"/>
</dbReference>
<keyword evidence="5" id="KW-0547">Nucleotide-binding</keyword>
<evidence type="ECO:0000256" key="5">
    <source>
        <dbReference type="ARBA" id="ARBA00022741"/>
    </source>
</evidence>
<evidence type="ECO:0000256" key="3">
    <source>
        <dbReference type="ARBA" id="ARBA00022553"/>
    </source>
</evidence>
<accession>A0A078AAG1</accession>
<dbReference type="PROSITE" id="PS50011">
    <property type="entry name" value="PROTEIN_KINASE_DOM"/>
    <property type="match status" value="1"/>
</dbReference>
<comment type="catalytic activity">
    <reaction evidence="9">
        <text>L-seryl-[protein] + ATP = O-phospho-L-seryl-[protein] + ADP + H(+)</text>
        <dbReference type="Rhea" id="RHEA:17989"/>
        <dbReference type="Rhea" id="RHEA-COMP:9863"/>
        <dbReference type="Rhea" id="RHEA-COMP:11604"/>
        <dbReference type="ChEBI" id="CHEBI:15378"/>
        <dbReference type="ChEBI" id="CHEBI:29999"/>
        <dbReference type="ChEBI" id="CHEBI:30616"/>
        <dbReference type="ChEBI" id="CHEBI:83421"/>
        <dbReference type="ChEBI" id="CHEBI:456216"/>
        <dbReference type="EC" id="2.7.11.1"/>
    </reaction>
</comment>
<keyword evidence="6 13" id="KW-0418">Kinase</keyword>
<dbReference type="InParanoid" id="A0A078AAG1"/>
<feature type="domain" description="Protein kinase" evidence="11">
    <location>
        <begin position="42"/>
        <end position="369"/>
    </location>
</feature>
<dbReference type="InterPro" id="IPR000719">
    <property type="entry name" value="Prot_kinase_dom"/>
</dbReference>
<dbReference type="SMART" id="SM00220">
    <property type="entry name" value="S_TKc"/>
    <property type="match status" value="1"/>
</dbReference>
<dbReference type="PANTHER" id="PTHR24353:SF37">
    <property type="entry name" value="CAMP-DEPENDENT PROTEIN KINASE CATALYTIC SUBUNIT PRKX"/>
    <property type="match status" value="1"/>
</dbReference>
<evidence type="ECO:0000256" key="10">
    <source>
        <dbReference type="SAM" id="MobiDB-lite"/>
    </source>
</evidence>
<evidence type="ECO:0000256" key="9">
    <source>
        <dbReference type="ARBA" id="ARBA00048679"/>
    </source>
</evidence>
<dbReference type="Gene3D" id="3.30.200.20">
    <property type="entry name" value="Phosphorylase Kinase, domain 1"/>
    <property type="match status" value="2"/>
</dbReference>
<evidence type="ECO:0000256" key="7">
    <source>
        <dbReference type="ARBA" id="ARBA00022840"/>
    </source>
</evidence>
<dbReference type="EC" id="2.7.11.1" evidence="1"/>
<dbReference type="InterPro" id="IPR000961">
    <property type="entry name" value="AGC-kinase_C"/>
</dbReference>
<comment type="catalytic activity">
    <reaction evidence="8">
        <text>L-threonyl-[protein] + ATP = O-phospho-L-threonyl-[protein] + ADP + H(+)</text>
        <dbReference type="Rhea" id="RHEA:46608"/>
        <dbReference type="Rhea" id="RHEA-COMP:11060"/>
        <dbReference type="Rhea" id="RHEA-COMP:11605"/>
        <dbReference type="ChEBI" id="CHEBI:15378"/>
        <dbReference type="ChEBI" id="CHEBI:30013"/>
        <dbReference type="ChEBI" id="CHEBI:30616"/>
        <dbReference type="ChEBI" id="CHEBI:61977"/>
        <dbReference type="ChEBI" id="CHEBI:456216"/>
        <dbReference type="EC" id="2.7.11.1"/>
    </reaction>
</comment>
<keyword evidence="4" id="KW-0808">Transferase</keyword>
<name>A0A078AAG1_STYLE</name>
<evidence type="ECO:0000256" key="6">
    <source>
        <dbReference type="ARBA" id="ARBA00022777"/>
    </source>
</evidence>
<dbReference type="GO" id="GO:0007010">
    <property type="term" value="P:cytoskeleton organization"/>
    <property type="evidence" value="ECO:0007669"/>
    <property type="project" value="UniProtKB-ARBA"/>
</dbReference>
<sequence>MEKELYNNSLELESATQYSQDISSLTLKNNSSIRTTVDYQNIKALSVLGKGAQGQVVLCRSQNQREQKHFVAKIFSHTEYIKEQNLNQQHLQNIQNEFQIMEKLRLERQANKQIIKGLLAKKQSQKTRRSSNEDVVIQNQADKFLIKPLFQIKGDTHSLMALELCPGGELFSLMKAKGSLSVEEAKFYTANVIIGLERLHQQLIIYKDLKPENILIDAQGYCKLTDFGLSQIDLRSTSQISLSEPQSGIQQSQGTQILKISENKKQAIQLDDVDFGTPEYMPPEYYKSNVYDYAGDWWALGCLIYEVVTGSPPFFNLDMKRLASRIIYTDPDYKKIDDENLKDLIKKLLSKDPLQRIEYSKNIKNHQWFCDLNWKKVLDKTMAAPYVPSVSKQGDLVTNIDHQSQSLVDLQNFNKDSLAKSIEESQGILDSLVQIKLAQSQKMRNQIEEAMRSDGTMEAEDYDYMEQDLISNSSFITNRSNNRSVSPSSKRGSKASQLFII</sequence>
<dbReference type="AlphaFoldDB" id="A0A078AAG1"/>
<proteinExistence type="predicted"/>
<dbReference type="SUPFAM" id="SSF56112">
    <property type="entry name" value="Protein kinase-like (PK-like)"/>
    <property type="match status" value="1"/>
</dbReference>
<gene>
    <name evidence="13" type="primary">Contig19751.g20950</name>
    <name evidence="13" type="ORF">STYLEM_8241</name>
</gene>
<evidence type="ECO:0000259" key="11">
    <source>
        <dbReference type="PROSITE" id="PS50011"/>
    </source>
</evidence>
<keyword evidence="2" id="KW-0723">Serine/threonine-protein kinase</keyword>
<evidence type="ECO:0000256" key="4">
    <source>
        <dbReference type="ARBA" id="ARBA00022679"/>
    </source>
</evidence>
<dbReference type="PROSITE" id="PS51285">
    <property type="entry name" value="AGC_KINASE_CTER"/>
    <property type="match status" value="1"/>
</dbReference>
<feature type="region of interest" description="Disordered" evidence="10">
    <location>
        <begin position="477"/>
        <end position="501"/>
    </location>
</feature>
<dbReference type="GO" id="GO:0005952">
    <property type="term" value="C:cAMP-dependent protein kinase complex"/>
    <property type="evidence" value="ECO:0007669"/>
    <property type="project" value="TreeGrafter"/>
</dbReference>
<dbReference type="PANTHER" id="PTHR24353">
    <property type="entry name" value="CYCLIC NUCLEOTIDE-DEPENDENT PROTEIN KINASE"/>
    <property type="match status" value="1"/>
</dbReference>
<dbReference type="PROSITE" id="PS00108">
    <property type="entry name" value="PROTEIN_KINASE_ST"/>
    <property type="match status" value="1"/>
</dbReference>
<reference evidence="13 14" key="1">
    <citation type="submission" date="2014-06" db="EMBL/GenBank/DDBJ databases">
        <authorList>
            <person name="Swart Estienne"/>
        </authorList>
    </citation>
    <scope>NUCLEOTIDE SEQUENCE [LARGE SCALE GENOMIC DNA]</scope>
    <source>
        <strain evidence="13 14">130c</strain>
    </source>
</reference>
<keyword evidence="7" id="KW-0067">ATP-binding</keyword>
<feature type="domain" description="AGC-kinase C-terminal" evidence="12">
    <location>
        <begin position="370"/>
        <end position="474"/>
    </location>
</feature>
<dbReference type="GO" id="GO:0005524">
    <property type="term" value="F:ATP binding"/>
    <property type="evidence" value="ECO:0007669"/>
    <property type="project" value="UniProtKB-KW"/>
</dbReference>
<dbReference type="InterPro" id="IPR008271">
    <property type="entry name" value="Ser/Thr_kinase_AS"/>
</dbReference>
<evidence type="ECO:0000313" key="14">
    <source>
        <dbReference type="Proteomes" id="UP000039865"/>
    </source>
</evidence>
<dbReference type="OrthoDB" id="18472at2759"/>
<dbReference type="Pfam" id="PF00069">
    <property type="entry name" value="Pkinase"/>
    <property type="match status" value="1"/>
</dbReference>
<keyword evidence="3" id="KW-0597">Phosphoprotein</keyword>